<protein>
    <submittedName>
        <fullName evidence="1">Uncharacterized protein</fullName>
    </submittedName>
</protein>
<dbReference type="AlphaFoldDB" id="A0A3B1E4T5"/>
<gene>
    <name evidence="1" type="ORF">MNBD_PLANCTO03-951</name>
</gene>
<proteinExistence type="predicted"/>
<name>A0A3B1E4T5_9ZZZZ</name>
<organism evidence="1">
    <name type="scientific">hydrothermal vent metagenome</name>
    <dbReference type="NCBI Taxonomy" id="652676"/>
    <lineage>
        <taxon>unclassified sequences</taxon>
        <taxon>metagenomes</taxon>
        <taxon>ecological metagenomes</taxon>
    </lineage>
</organism>
<dbReference type="EMBL" id="UOGK01000478">
    <property type="protein sequence ID" value="VAX40985.1"/>
    <property type="molecule type" value="Genomic_DNA"/>
</dbReference>
<accession>A0A3B1E4T5</accession>
<sequence>MSAEQLAAGWAALEAKRRKLERDGPKSFDQPAEALAFFLAQRVKPGENYPMQHVLDTQRLIRDRELELERGRSGDIAGITSWSSIGPGNVGGRTRAIVINPENPNIMYAA</sequence>
<reference evidence="1" key="1">
    <citation type="submission" date="2018-06" db="EMBL/GenBank/DDBJ databases">
        <authorList>
            <person name="Zhirakovskaya E."/>
        </authorList>
    </citation>
    <scope>NUCLEOTIDE SEQUENCE</scope>
</reference>
<feature type="non-terminal residue" evidence="1">
    <location>
        <position position="110"/>
    </location>
</feature>
<evidence type="ECO:0000313" key="1">
    <source>
        <dbReference type="EMBL" id="VAX40985.1"/>
    </source>
</evidence>